<evidence type="ECO:0000256" key="1">
    <source>
        <dbReference type="SAM" id="SignalP"/>
    </source>
</evidence>
<name>A0A7T7KUL0_9ACTN</name>
<protein>
    <recommendedName>
        <fullName evidence="2">Streptomyces killer toxin-like beta/gamma crystallin domain-containing protein</fullName>
    </recommendedName>
</protein>
<dbReference type="Proteomes" id="UP000595636">
    <property type="component" value="Chromosome"/>
</dbReference>
<feature type="domain" description="Streptomyces killer toxin-like beta/gamma crystallin" evidence="2">
    <location>
        <begin position="50"/>
        <end position="119"/>
    </location>
</feature>
<dbReference type="InterPro" id="IPR011024">
    <property type="entry name" value="G_crystallin-like"/>
</dbReference>
<accession>A0A7T7KUL0</accession>
<dbReference type="Pfam" id="PF09076">
    <property type="entry name" value="Crystall_2"/>
    <property type="match status" value="1"/>
</dbReference>
<sequence length="121" mass="13409">MKQIARRAALAAFTSVAVTASLTVGATNAFAINEGTCSRSDFLQITIHRPGENSQMRCYANAGEADLISTNWWVTRISTGNNRVQWYGDGRWQPAAAIDKWTVYTWPNHPGGVRINKVRIL</sequence>
<proteinExistence type="predicted"/>
<evidence type="ECO:0000313" key="3">
    <source>
        <dbReference type="EMBL" id="QQM38329.1"/>
    </source>
</evidence>
<dbReference type="EMBL" id="CP066831">
    <property type="protein sequence ID" value="QQM38329.1"/>
    <property type="molecule type" value="Genomic_DNA"/>
</dbReference>
<dbReference type="Gene3D" id="2.60.20.30">
    <property type="match status" value="1"/>
</dbReference>
<feature type="signal peptide" evidence="1">
    <location>
        <begin position="1"/>
        <end position="31"/>
    </location>
</feature>
<organism evidence="3 4">
    <name type="scientific">Streptomyces liliifuscus</name>
    <dbReference type="NCBI Taxonomy" id="2797636"/>
    <lineage>
        <taxon>Bacteria</taxon>
        <taxon>Bacillati</taxon>
        <taxon>Actinomycetota</taxon>
        <taxon>Actinomycetes</taxon>
        <taxon>Kitasatosporales</taxon>
        <taxon>Streptomycetaceae</taxon>
        <taxon>Streptomyces</taxon>
    </lineage>
</organism>
<feature type="chain" id="PRO_5032870967" description="Streptomyces killer toxin-like beta/gamma crystallin domain-containing protein" evidence="1">
    <location>
        <begin position="32"/>
        <end position="121"/>
    </location>
</feature>
<dbReference type="InterPro" id="IPR015161">
    <property type="entry name" value="Sklp_toxin_b/g_crystallin"/>
</dbReference>
<dbReference type="KEGG" id="slf:JEQ17_01760"/>
<dbReference type="InterPro" id="IPR015791">
    <property type="entry name" value="Antimic/Inh_G_crystallin-like"/>
</dbReference>
<gene>
    <name evidence="3" type="ORF">JEQ17_01760</name>
</gene>
<dbReference type="AlphaFoldDB" id="A0A7T7KUL0"/>
<dbReference type="RefSeq" id="WP_200393498.1">
    <property type="nucleotide sequence ID" value="NZ_CP066831.1"/>
</dbReference>
<keyword evidence="1" id="KW-0732">Signal</keyword>
<dbReference type="SUPFAM" id="SSF49695">
    <property type="entry name" value="gamma-Crystallin-like"/>
    <property type="match status" value="1"/>
</dbReference>
<evidence type="ECO:0000313" key="4">
    <source>
        <dbReference type="Proteomes" id="UP000595636"/>
    </source>
</evidence>
<reference evidence="3 4" key="1">
    <citation type="submission" date="2020-12" db="EMBL/GenBank/DDBJ databases">
        <title>A novel species.</title>
        <authorList>
            <person name="Li K."/>
        </authorList>
    </citation>
    <scope>NUCLEOTIDE SEQUENCE [LARGE SCALE GENOMIC DNA]</scope>
    <source>
        <strain evidence="3 4">ZYC-3</strain>
    </source>
</reference>
<keyword evidence="4" id="KW-1185">Reference proteome</keyword>
<evidence type="ECO:0000259" key="2">
    <source>
        <dbReference type="Pfam" id="PF09076"/>
    </source>
</evidence>